<reference evidence="1 2" key="1">
    <citation type="submission" date="2018-09" db="EMBL/GenBank/DDBJ databases">
        <title>A high-quality reference genome of wild soybean provides a powerful tool to mine soybean genomes.</title>
        <authorList>
            <person name="Xie M."/>
            <person name="Chung C.Y.L."/>
            <person name="Li M.-W."/>
            <person name="Wong F.-L."/>
            <person name="Chan T.-F."/>
            <person name="Lam H.-M."/>
        </authorList>
    </citation>
    <scope>NUCLEOTIDE SEQUENCE [LARGE SCALE GENOMIC DNA]</scope>
    <source>
        <strain evidence="2">cv. W05</strain>
        <tissue evidence="1">Hypocotyl of etiolated seedlings</tissue>
    </source>
</reference>
<comment type="caution">
    <text evidence="1">The sequence shown here is derived from an EMBL/GenBank/DDBJ whole genome shotgun (WGS) entry which is preliminary data.</text>
</comment>
<organism evidence="1 2">
    <name type="scientific">Glycine soja</name>
    <name type="common">Wild soybean</name>
    <dbReference type="NCBI Taxonomy" id="3848"/>
    <lineage>
        <taxon>Eukaryota</taxon>
        <taxon>Viridiplantae</taxon>
        <taxon>Streptophyta</taxon>
        <taxon>Embryophyta</taxon>
        <taxon>Tracheophyta</taxon>
        <taxon>Spermatophyta</taxon>
        <taxon>Magnoliopsida</taxon>
        <taxon>eudicotyledons</taxon>
        <taxon>Gunneridae</taxon>
        <taxon>Pentapetalae</taxon>
        <taxon>rosids</taxon>
        <taxon>fabids</taxon>
        <taxon>Fabales</taxon>
        <taxon>Fabaceae</taxon>
        <taxon>Papilionoideae</taxon>
        <taxon>50 kb inversion clade</taxon>
        <taxon>NPAAA clade</taxon>
        <taxon>indigoferoid/millettioid clade</taxon>
        <taxon>Phaseoleae</taxon>
        <taxon>Glycine</taxon>
        <taxon>Glycine subgen. Soja</taxon>
    </lineage>
</organism>
<dbReference type="AlphaFoldDB" id="A0A445EYM5"/>
<dbReference type="Proteomes" id="UP000289340">
    <property type="component" value="Unassembled WGS sequence"/>
</dbReference>
<name>A0A445EYM5_GLYSO</name>
<protein>
    <recommendedName>
        <fullName evidence="3">MULE transposase domain-containing protein</fullName>
    </recommendedName>
</protein>
<sequence>MVEENEQLTIPTFIAFVRQEFGYTITYRKAWLTKQWSLEQVYGNWEESYNILPKYLQALQLFIPRTVVKIQTILALDESNQPIPNKVIFHQLFWSFKASIDAFAFCKPIVQINGTWLYGRYKGTLLVAVAQDGANNIFPLAFAIVEGYAMTQPQLFRHYRELQEDNPHGTTWLDQIPQEQWTLAWDDKKRWGHMTTNLVESLNSVLKKIQNFSITALVRATYDKLNKYFVDRGTQTNAMIASGQVYTLIVAKFITEEETKSNTQFVQQFDAKDFNFKLRKE</sequence>
<accession>A0A445EYM5</accession>
<gene>
    <name evidence="1" type="ORF">D0Y65_055195</name>
</gene>
<dbReference type="PANTHER" id="PTHR31973">
    <property type="entry name" value="POLYPROTEIN, PUTATIVE-RELATED"/>
    <property type="match status" value="1"/>
</dbReference>
<evidence type="ECO:0008006" key="3">
    <source>
        <dbReference type="Google" id="ProtNLM"/>
    </source>
</evidence>
<proteinExistence type="predicted"/>
<evidence type="ECO:0000313" key="2">
    <source>
        <dbReference type="Proteomes" id="UP000289340"/>
    </source>
</evidence>
<keyword evidence="2" id="KW-1185">Reference proteome</keyword>
<dbReference type="EMBL" id="QZWG01000994">
    <property type="protein sequence ID" value="RZB41485.1"/>
    <property type="molecule type" value="Genomic_DNA"/>
</dbReference>
<evidence type="ECO:0000313" key="1">
    <source>
        <dbReference type="EMBL" id="RZB41485.1"/>
    </source>
</evidence>